<name>A0A445M9F8_ENSVE</name>
<reference evidence="2" key="1">
    <citation type="journal article" date="2018" name="Data Brief">
        <title>Genome sequence data from 17 accessions of Ensete ventricosum, a staple food crop for millions in Ethiopia.</title>
        <authorList>
            <person name="Yemataw Z."/>
            <person name="Muzemil S."/>
            <person name="Ambachew D."/>
            <person name="Tripathi L."/>
            <person name="Tesfaye K."/>
            <person name="Chala A."/>
            <person name="Farbos A."/>
            <person name="O'Neill P."/>
            <person name="Moore K."/>
            <person name="Grant M."/>
            <person name="Studholme D.J."/>
        </authorList>
    </citation>
    <scope>NUCLEOTIDE SEQUENCE [LARGE SCALE GENOMIC DNA]</scope>
    <source>
        <tissue evidence="2">Leaf</tissue>
    </source>
</reference>
<dbReference type="AlphaFoldDB" id="A0A445M9F8"/>
<dbReference type="InterPro" id="IPR054722">
    <property type="entry name" value="PolX-like_BBD"/>
</dbReference>
<protein>
    <recommendedName>
        <fullName evidence="1">Retrovirus-related Pol polyprotein from transposon TNT 1-94-like beta-barrel domain-containing protein</fullName>
    </recommendedName>
</protein>
<evidence type="ECO:0000259" key="1">
    <source>
        <dbReference type="Pfam" id="PF22936"/>
    </source>
</evidence>
<gene>
    <name evidence="2" type="ORF">BHM03_00002009</name>
</gene>
<dbReference type="Pfam" id="PF22936">
    <property type="entry name" value="Pol_BBD"/>
    <property type="match status" value="1"/>
</dbReference>
<evidence type="ECO:0000313" key="2">
    <source>
        <dbReference type="EMBL" id="RZR70876.1"/>
    </source>
</evidence>
<dbReference type="Proteomes" id="UP000290560">
    <property type="component" value="Unassembled WGS sequence"/>
</dbReference>
<dbReference type="EMBL" id="KV875469">
    <property type="protein sequence ID" value="RZR70876.1"/>
    <property type="molecule type" value="Genomic_DNA"/>
</dbReference>
<accession>A0A445M9F8</accession>
<feature type="domain" description="Retrovirus-related Pol polyprotein from transposon TNT 1-94-like beta-barrel" evidence="1">
    <location>
        <begin position="1"/>
        <end position="65"/>
    </location>
</feature>
<sequence>MDSGASHHITSYIQNLSMHNNYNDNDDNIIGDDKHLPITHTGSTMLNSHSFNFTLDSVLCAPHIK</sequence>
<organism evidence="2">
    <name type="scientific">Ensete ventricosum</name>
    <name type="common">Abyssinian banana</name>
    <name type="synonym">Musa ensete</name>
    <dbReference type="NCBI Taxonomy" id="4639"/>
    <lineage>
        <taxon>Eukaryota</taxon>
        <taxon>Viridiplantae</taxon>
        <taxon>Streptophyta</taxon>
        <taxon>Embryophyta</taxon>
        <taxon>Tracheophyta</taxon>
        <taxon>Spermatophyta</taxon>
        <taxon>Magnoliopsida</taxon>
        <taxon>Liliopsida</taxon>
        <taxon>Zingiberales</taxon>
        <taxon>Musaceae</taxon>
        <taxon>Ensete</taxon>
    </lineage>
</organism>
<proteinExistence type="predicted"/>